<keyword evidence="5" id="KW-1185">Reference proteome</keyword>
<keyword evidence="2" id="KW-1133">Transmembrane helix</keyword>
<dbReference type="Proteomes" id="UP000664521">
    <property type="component" value="Unassembled WGS sequence"/>
</dbReference>
<comment type="caution">
    <text evidence="4">The sequence shown here is derived from an EMBL/GenBank/DDBJ whole genome shotgun (WGS) entry which is preliminary data.</text>
</comment>
<evidence type="ECO:0008006" key="6">
    <source>
        <dbReference type="Google" id="ProtNLM"/>
    </source>
</evidence>
<evidence type="ECO:0000313" key="4">
    <source>
        <dbReference type="EMBL" id="CAF9926007.1"/>
    </source>
</evidence>
<evidence type="ECO:0000256" key="3">
    <source>
        <dbReference type="SAM" id="SignalP"/>
    </source>
</evidence>
<evidence type="ECO:0000256" key="1">
    <source>
        <dbReference type="SAM" id="MobiDB-lite"/>
    </source>
</evidence>
<feature type="chain" id="PRO_5034178972" description="Mid2 domain-containing protein" evidence="3">
    <location>
        <begin position="24"/>
        <end position="278"/>
    </location>
</feature>
<accession>A0A8H3FIZ4</accession>
<dbReference type="AlphaFoldDB" id="A0A8H3FIZ4"/>
<evidence type="ECO:0000256" key="2">
    <source>
        <dbReference type="SAM" id="Phobius"/>
    </source>
</evidence>
<feature type="compositionally biased region" description="Low complexity" evidence="1">
    <location>
        <begin position="179"/>
        <end position="191"/>
    </location>
</feature>
<proteinExistence type="predicted"/>
<dbReference type="EMBL" id="CAJPDS010000040">
    <property type="protein sequence ID" value="CAF9926007.1"/>
    <property type="molecule type" value="Genomic_DNA"/>
</dbReference>
<keyword evidence="3" id="KW-0732">Signal</keyword>
<evidence type="ECO:0000313" key="5">
    <source>
        <dbReference type="Proteomes" id="UP000664521"/>
    </source>
</evidence>
<feature type="region of interest" description="Disordered" evidence="1">
    <location>
        <begin position="162"/>
        <end position="201"/>
    </location>
</feature>
<feature type="signal peptide" evidence="3">
    <location>
        <begin position="1"/>
        <end position="23"/>
    </location>
</feature>
<reference evidence="4" key="1">
    <citation type="submission" date="2021-03" db="EMBL/GenBank/DDBJ databases">
        <authorList>
            <person name="Tagirdzhanova G."/>
        </authorList>
    </citation>
    <scope>NUCLEOTIDE SEQUENCE</scope>
</reference>
<dbReference type="OrthoDB" id="5421290at2759"/>
<feature type="compositionally biased region" description="Polar residues" evidence="1">
    <location>
        <begin position="162"/>
        <end position="178"/>
    </location>
</feature>
<sequence length="278" mass="28903">MSQPSPLMKLIGFILAFLPIALGTQSSNGPTAYVSISDSPAYATARPCAAGCLWDNTNNYVCGVTGGWYDLAMELQCGCDSLNACYCGKDNAASASSYISSCVSAACSKFPQETNSAMNLYNDYCATANVAVATTSDTSLPTPTASPVAASVASSTTSSRFTVQTGSNSEQEAANSTNAAATGVESEAAASPTSSDRAGEDDGLSLSDLIAIGVGLGVGIPSLIIAIATFCLMRKKGNKRTALPHQNSYTEIYPTRPQNSYGQIYQTPPQNSYTEIYR</sequence>
<keyword evidence="2" id="KW-0812">Transmembrane</keyword>
<keyword evidence="2" id="KW-0472">Membrane</keyword>
<organism evidence="4 5">
    <name type="scientific">Heterodermia speciosa</name>
    <dbReference type="NCBI Taxonomy" id="116794"/>
    <lineage>
        <taxon>Eukaryota</taxon>
        <taxon>Fungi</taxon>
        <taxon>Dikarya</taxon>
        <taxon>Ascomycota</taxon>
        <taxon>Pezizomycotina</taxon>
        <taxon>Lecanoromycetes</taxon>
        <taxon>OSLEUM clade</taxon>
        <taxon>Lecanoromycetidae</taxon>
        <taxon>Caliciales</taxon>
        <taxon>Physciaceae</taxon>
        <taxon>Heterodermia</taxon>
    </lineage>
</organism>
<protein>
    <recommendedName>
        <fullName evidence="6">Mid2 domain-containing protein</fullName>
    </recommendedName>
</protein>
<gene>
    <name evidence="4" type="ORF">HETSPECPRED_006228</name>
</gene>
<name>A0A8H3FIZ4_9LECA</name>
<feature type="transmembrane region" description="Helical" evidence="2">
    <location>
        <begin position="209"/>
        <end position="233"/>
    </location>
</feature>